<dbReference type="FunFam" id="1.10.246.20:FF:000003">
    <property type="entry name" value="Mediator of RNA polymerase II transcription subunit 15a"/>
    <property type="match status" value="1"/>
</dbReference>
<keyword evidence="5" id="KW-1185">Reference proteome</keyword>
<dbReference type="Pfam" id="PF16987">
    <property type="entry name" value="KIX_2"/>
    <property type="match status" value="2"/>
</dbReference>
<dbReference type="InterPro" id="IPR036529">
    <property type="entry name" value="KIX_dom_sf"/>
</dbReference>
<dbReference type="PANTHER" id="PTHR33137:SF4">
    <property type="entry name" value="MEDIATOR OF RNA POLYMERASE II TRANSCRIPTION SUBUNIT 15A-RELATED"/>
    <property type="match status" value="1"/>
</dbReference>
<feature type="domain" description="Mediator complex subunit 15 KIX" evidence="3">
    <location>
        <begin position="35"/>
        <end position="78"/>
    </location>
</feature>
<dbReference type="Proteomes" id="UP001187192">
    <property type="component" value="Unassembled WGS sequence"/>
</dbReference>
<organism evidence="4 5">
    <name type="scientific">Ficus carica</name>
    <name type="common">Common fig</name>
    <dbReference type="NCBI Taxonomy" id="3494"/>
    <lineage>
        <taxon>Eukaryota</taxon>
        <taxon>Viridiplantae</taxon>
        <taxon>Streptophyta</taxon>
        <taxon>Embryophyta</taxon>
        <taxon>Tracheophyta</taxon>
        <taxon>Spermatophyta</taxon>
        <taxon>Magnoliopsida</taxon>
        <taxon>eudicotyledons</taxon>
        <taxon>Gunneridae</taxon>
        <taxon>Pentapetalae</taxon>
        <taxon>rosids</taxon>
        <taxon>fabids</taxon>
        <taxon>Rosales</taxon>
        <taxon>Moraceae</taxon>
        <taxon>Ficeae</taxon>
        <taxon>Ficus</taxon>
    </lineage>
</organism>
<comment type="subcellular location">
    <subcellularLocation>
        <location evidence="1">Nucleus</location>
    </subcellularLocation>
</comment>
<gene>
    <name evidence="4" type="ORF">TIFTF001_019113</name>
</gene>
<feature type="domain" description="Mediator complex subunit 15 KIX" evidence="3">
    <location>
        <begin position="98"/>
        <end position="170"/>
    </location>
</feature>
<dbReference type="EMBL" id="BTGU01000032">
    <property type="protein sequence ID" value="GMN49947.1"/>
    <property type="molecule type" value="Genomic_DNA"/>
</dbReference>
<evidence type="ECO:0000256" key="2">
    <source>
        <dbReference type="ARBA" id="ARBA00023242"/>
    </source>
</evidence>
<accession>A0AA88DCB4</accession>
<name>A0AA88DCB4_FICCA</name>
<protein>
    <recommendedName>
        <fullName evidence="3">Mediator complex subunit 15 KIX domain-containing protein</fullName>
    </recommendedName>
</protein>
<comment type="caution">
    <text evidence="4">The sequence shown here is derived from an EMBL/GenBank/DDBJ whole genome shotgun (WGS) entry which is preliminary data.</text>
</comment>
<dbReference type="AlphaFoldDB" id="A0AA88DCB4"/>
<evidence type="ECO:0000259" key="3">
    <source>
        <dbReference type="Pfam" id="PF16987"/>
    </source>
</evidence>
<keyword evidence="2" id="KW-0539">Nucleus</keyword>
<evidence type="ECO:0000313" key="4">
    <source>
        <dbReference type="EMBL" id="GMN49947.1"/>
    </source>
</evidence>
<sequence length="171" mass="19693">MPRRPNAAVPTLNLRARRVCANGGDWQQPFGMDNTDWKTWLQRGSRQRIVNKIMETLRKHLPFSGKEGLVELKQIAKRLNTRRGSSSIEDGVPGMDNSDWKAQLQPGSRQRIVNKIVEILRKRLPFSGKEGLVELKNIAKRFEEKMYTEATTQKISLKMLTMEKERSNSES</sequence>
<dbReference type="GO" id="GO:0003713">
    <property type="term" value="F:transcription coactivator activity"/>
    <property type="evidence" value="ECO:0007669"/>
    <property type="project" value="InterPro"/>
</dbReference>
<reference evidence="4" key="1">
    <citation type="submission" date="2023-07" db="EMBL/GenBank/DDBJ databases">
        <title>draft genome sequence of fig (Ficus carica).</title>
        <authorList>
            <person name="Takahashi T."/>
            <person name="Nishimura K."/>
        </authorList>
    </citation>
    <scope>NUCLEOTIDE SEQUENCE</scope>
</reference>
<proteinExistence type="predicted"/>
<dbReference type="GO" id="GO:0031490">
    <property type="term" value="F:chromatin DNA binding"/>
    <property type="evidence" value="ECO:0007669"/>
    <property type="project" value="InterPro"/>
</dbReference>
<dbReference type="InterPro" id="IPR044661">
    <property type="entry name" value="MED15a/b/c-like"/>
</dbReference>
<dbReference type="GO" id="GO:0005634">
    <property type="term" value="C:nucleus"/>
    <property type="evidence" value="ECO:0007669"/>
    <property type="project" value="UniProtKB-SubCell"/>
</dbReference>
<evidence type="ECO:0000256" key="1">
    <source>
        <dbReference type="ARBA" id="ARBA00004123"/>
    </source>
</evidence>
<dbReference type="PANTHER" id="PTHR33137">
    <property type="entry name" value="MEDIATOR OF RNA POLYMERASE II TRANSCRIPTION SUBUNIT 15A-RELATED"/>
    <property type="match status" value="1"/>
</dbReference>
<evidence type="ECO:0000313" key="5">
    <source>
        <dbReference type="Proteomes" id="UP001187192"/>
    </source>
</evidence>
<dbReference type="Gene3D" id="1.10.246.20">
    <property type="entry name" value="Coactivator CBP, KIX domain"/>
    <property type="match status" value="2"/>
</dbReference>
<dbReference type="InterPro" id="IPR036546">
    <property type="entry name" value="MED15_KIX"/>
</dbReference>